<dbReference type="SUPFAM" id="SSF46785">
    <property type="entry name" value="Winged helix' DNA-binding domain"/>
    <property type="match status" value="1"/>
</dbReference>
<dbReference type="PROSITE" id="PS51063">
    <property type="entry name" value="HTH_CRP_2"/>
    <property type="match status" value="1"/>
</dbReference>
<dbReference type="Pfam" id="PF00027">
    <property type="entry name" value="cNMP_binding"/>
    <property type="match status" value="1"/>
</dbReference>
<evidence type="ECO:0000256" key="3">
    <source>
        <dbReference type="ARBA" id="ARBA00023163"/>
    </source>
</evidence>
<dbReference type="SMART" id="SM00100">
    <property type="entry name" value="cNMP"/>
    <property type="match status" value="1"/>
</dbReference>
<dbReference type="GO" id="GO:0005829">
    <property type="term" value="C:cytosol"/>
    <property type="evidence" value="ECO:0007669"/>
    <property type="project" value="TreeGrafter"/>
</dbReference>
<dbReference type="EMBL" id="FNPX01000013">
    <property type="protein sequence ID" value="SDZ40283.1"/>
    <property type="molecule type" value="Genomic_DNA"/>
</dbReference>
<protein>
    <submittedName>
        <fullName evidence="6">CRP/FNR family transcriptional regulator, anaerobic regulatory protein/CRP/FNR family transcriptional regulator, nitrogen fixation regulation protein</fullName>
    </submittedName>
</protein>
<dbReference type="InterPro" id="IPR000595">
    <property type="entry name" value="cNMP-bd_dom"/>
</dbReference>
<keyword evidence="3" id="KW-0804">Transcription</keyword>
<evidence type="ECO:0000313" key="6">
    <source>
        <dbReference type="EMBL" id="SDZ40283.1"/>
    </source>
</evidence>
<keyword evidence="7" id="KW-1185">Reference proteome</keyword>
<dbReference type="InterPro" id="IPR036390">
    <property type="entry name" value="WH_DNA-bd_sf"/>
</dbReference>
<dbReference type="PANTHER" id="PTHR24567:SF75">
    <property type="entry name" value="FUMARATE AND NITRATE REDUCTION REGULATORY PROTEIN"/>
    <property type="match status" value="1"/>
</dbReference>
<evidence type="ECO:0000256" key="1">
    <source>
        <dbReference type="ARBA" id="ARBA00023015"/>
    </source>
</evidence>
<feature type="domain" description="HTH crp-type" evidence="5">
    <location>
        <begin position="135"/>
        <end position="209"/>
    </location>
</feature>
<name>A0A1H3SQD9_9RHOB</name>
<dbReference type="RefSeq" id="WP_170831461.1">
    <property type="nucleotide sequence ID" value="NZ_FNPX01000013.1"/>
</dbReference>
<sequence length="218" mass="24142">MLALNPSERRVHVAPRRIQLHPVRTLREGESLFRETDPASYLFEVVSGVLRLTRLLETGRRHVIGFAHAGDIVGFSADGRHSADCEALSPAALLAHPRGVLEGSEDDGDTHQQVQLAALRQIETLQDHLLLMARPGACGKLASFILALANRHGSDVEGRLVVELEMPRADIADYLCMTVETVSRSLTKMRTRNLIRLETSQRIIILDRTGLEELAMAE</sequence>
<dbReference type="PANTHER" id="PTHR24567">
    <property type="entry name" value="CRP FAMILY TRANSCRIPTIONAL REGULATORY PROTEIN"/>
    <property type="match status" value="1"/>
</dbReference>
<evidence type="ECO:0000259" key="5">
    <source>
        <dbReference type="PROSITE" id="PS51063"/>
    </source>
</evidence>
<dbReference type="PROSITE" id="PS50042">
    <property type="entry name" value="CNMP_BINDING_3"/>
    <property type="match status" value="1"/>
</dbReference>
<dbReference type="CDD" id="cd00092">
    <property type="entry name" value="HTH_CRP"/>
    <property type="match status" value="1"/>
</dbReference>
<dbReference type="STRING" id="1244108.SAMN05444004_11337"/>
<keyword evidence="2" id="KW-0238">DNA-binding</keyword>
<keyword evidence="1" id="KW-0805">Transcription regulation</keyword>
<feature type="domain" description="Cyclic nucleotide-binding" evidence="4">
    <location>
        <begin position="20"/>
        <end position="74"/>
    </location>
</feature>
<dbReference type="InterPro" id="IPR014710">
    <property type="entry name" value="RmlC-like_jellyroll"/>
</dbReference>
<evidence type="ECO:0000313" key="7">
    <source>
        <dbReference type="Proteomes" id="UP000198914"/>
    </source>
</evidence>
<dbReference type="GO" id="GO:0003700">
    <property type="term" value="F:DNA-binding transcription factor activity"/>
    <property type="evidence" value="ECO:0007669"/>
    <property type="project" value="TreeGrafter"/>
</dbReference>
<dbReference type="InterPro" id="IPR018490">
    <property type="entry name" value="cNMP-bd_dom_sf"/>
</dbReference>
<accession>A0A1H3SQD9</accession>
<reference evidence="7" key="1">
    <citation type="submission" date="2016-10" db="EMBL/GenBank/DDBJ databases">
        <authorList>
            <person name="Varghese N."/>
            <person name="Submissions S."/>
        </authorList>
    </citation>
    <scope>NUCLEOTIDE SEQUENCE [LARGE SCALE GENOMIC DNA]</scope>
    <source>
        <strain evidence="7">DSM 100420</strain>
    </source>
</reference>
<dbReference type="PRINTS" id="PR00034">
    <property type="entry name" value="HTHCRP"/>
</dbReference>
<dbReference type="Gene3D" id="2.60.120.10">
    <property type="entry name" value="Jelly Rolls"/>
    <property type="match status" value="1"/>
</dbReference>
<evidence type="ECO:0000256" key="2">
    <source>
        <dbReference type="ARBA" id="ARBA00023125"/>
    </source>
</evidence>
<dbReference type="SMART" id="SM00419">
    <property type="entry name" value="HTH_CRP"/>
    <property type="match status" value="1"/>
</dbReference>
<gene>
    <name evidence="6" type="ORF">SAMN05444004_11337</name>
</gene>
<dbReference type="InterPro" id="IPR036388">
    <property type="entry name" value="WH-like_DNA-bd_sf"/>
</dbReference>
<dbReference type="GO" id="GO:0003677">
    <property type="term" value="F:DNA binding"/>
    <property type="evidence" value="ECO:0007669"/>
    <property type="project" value="UniProtKB-KW"/>
</dbReference>
<organism evidence="6 7">
    <name type="scientific">Jannaschia faecimaris</name>
    <dbReference type="NCBI Taxonomy" id="1244108"/>
    <lineage>
        <taxon>Bacteria</taxon>
        <taxon>Pseudomonadati</taxon>
        <taxon>Pseudomonadota</taxon>
        <taxon>Alphaproteobacteria</taxon>
        <taxon>Rhodobacterales</taxon>
        <taxon>Roseobacteraceae</taxon>
        <taxon>Jannaschia</taxon>
    </lineage>
</organism>
<proteinExistence type="predicted"/>
<dbReference type="Gene3D" id="1.10.10.10">
    <property type="entry name" value="Winged helix-like DNA-binding domain superfamily/Winged helix DNA-binding domain"/>
    <property type="match status" value="1"/>
</dbReference>
<dbReference type="AlphaFoldDB" id="A0A1H3SQD9"/>
<dbReference type="InterPro" id="IPR012318">
    <property type="entry name" value="HTH_CRP"/>
</dbReference>
<evidence type="ECO:0000259" key="4">
    <source>
        <dbReference type="PROSITE" id="PS50042"/>
    </source>
</evidence>
<dbReference type="Pfam" id="PF13545">
    <property type="entry name" value="HTH_Crp_2"/>
    <property type="match status" value="1"/>
</dbReference>
<dbReference type="Proteomes" id="UP000198914">
    <property type="component" value="Unassembled WGS sequence"/>
</dbReference>
<dbReference type="SUPFAM" id="SSF51206">
    <property type="entry name" value="cAMP-binding domain-like"/>
    <property type="match status" value="1"/>
</dbReference>
<dbReference type="InterPro" id="IPR050397">
    <property type="entry name" value="Env_Response_Regulators"/>
</dbReference>
<dbReference type="CDD" id="cd00038">
    <property type="entry name" value="CAP_ED"/>
    <property type="match status" value="1"/>
</dbReference>